<keyword evidence="1" id="KW-0812">Transmembrane</keyword>
<evidence type="ECO:0008006" key="3">
    <source>
        <dbReference type="Google" id="ProtNLM"/>
    </source>
</evidence>
<accession>A0A1J5QPR6</accession>
<feature type="transmembrane region" description="Helical" evidence="1">
    <location>
        <begin position="70"/>
        <end position="89"/>
    </location>
</feature>
<proteinExistence type="predicted"/>
<name>A0A1J5QPR6_9ZZZZ</name>
<reference evidence="2" key="1">
    <citation type="submission" date="2016-10" db="EMBL/GenBank/DDBJ databases">
        <title>Sequence of Gallionella enrichment culture.</title>
        <authorList>
            <person name="Poehlein A."/>
            <person name="Muehling M."/>
            <person name="Daniel R."/>
        </authorList>
    </citation>
    <scope>NUCLEOTIDE SEQUENCE</scope>
</reference>
<comment type="caution">
    <text evidence="2">The sequence shown here is derived from an EMBL/GenBank/DDBJ whole genome shotgun (WGS) entry which is preliminary data.</text>
</comment>
<dbReference type="PIRSF" id="PIRSF010219">
    <property type="entry name" value="UCP010219"/>
    <property type="match status" value="1"/>
</dbReference>
<dbReference type="AlphaFoldDB" id="A0A1J5QPR6"/>
<evidence type="ECO:0000256" key="1">
    <source>
        <dbReference type="SAM" id="Phobius"/>
    </source>
</evidence>
<feature type="transmembrane region" description="Helical" evidence="1">
    <location>
        <begin position="34"/>
        <end position="63"/>
    </location>
</feature>
<dbReference type="InterPro" id="IPR016566">
    <property type="entry name" value="UCP010219"/>
</dbReference>
<sequence>MSERGLRAIAADDFSVSAAVGGVRGMVESVLPGLVFVVAFVATADLALSLIVAIAGALVAVVLRLVQGTAITQALSGILGVGIGVVWAWRSGESKNFFAWGLWVNAAWFAGALVSILAGWPGVGVVVALVRGDGMGWRTQPDARSLRRAYTWATWIWVVLFGLRLAVQVPLYVDSTVGWLGTAKLVMGVPLFVVGLWVSWLLVRPRADAPAPSRPLPDP</sequence>
<feature type="transmembrane region" description="Helical" evidence="1">
    <location>
        <begin position="150"/>
        <end position="173"/>
    </location>
</feature>
<feature type="transmembrane region" description="Helical" evidence="1">
    <location>
        <begin position="109"/>
        <end position="130"/>
    </location>
</feature>
<evidence type="ECO:0000313" key="2">
    <source>
        <dbReference type="EMBL" id="OIQ81924.1"/>
    </source>
</evidence>
<gene>
    <name evidence="2" type="ORF">GALL_362980</name>
</gene>
<feature type="transmembrane region" description="Helical" evidence="1">
    <location>
        <begin position="185"/>
        <end position="203"/>
    </location>
</feature>
<keyword evidence="1" id="KW-1133">Transmembrane helix</keyword>
<keyword evidence="1" id="KW-0472">Membrane</keyword>
<protein>
    <recommendedName>
        <fullName evidence="3">DUF3159 domain-containing protein</fullName>
    </recommendedName>
</protein>
<dbReference type="EMBL" id="MLJW01000864">
    <property type="protein sequence ID" value="OIQ81924.1"/>
    <property type="molecule type" value="Genomic_DNA"/>
</dbReference>
<dbReference type="Pfam" id="PF11361">
    <property type="entry name" value="DUF3159"/>
    <property type="match status" value="1"/>
</dbReference>
<organism evidence="2">
    <name type="scientific">mine drainage metagenome</name>
    <dbReference type="NCBI Taxonomy" id="410659"/>
    <lineage>
        <taxon>unclassified sequences</taxon>
        <taxon>metagenomes</taxon>
        <taxon>ecological metagenomes</taxon>
    </lineage>
</organism>